<dbReference type="CDD" id="cd07571">
    <property type="entry name" value="ALP_N-acyl_transferase"/>
    <property type="match status" value="1"/>
</dbReference>
<feature type="transmembrane region" description="Helical" evidence="9">
    <location>
        <begin position="65"/>
        <end position="85"/>
    </location>
</feature>
<comment type="similarity">
    <text evidence="2 9">Belongs to the CN hydrolase family. Apolipoprotein N-acyltransferase subfamily.</text>
</comment>
<keyword evidence="5 9" id="KW-0812">Transmembrane</keyword>
<dbReference type="AlphaFoldDB" id="A0A916W2J8"/>
<dbReference type="HAMAP" id="MF_01148">
    <property type="entry name" value="Lnt"/>
    <property type="match status" value="1"/>
</dbReference>
<keyword evidence="3 9" id="KW-1003">Cell membrane</keyword>
<evidence type="ECO:0000256" key="7">
    <source>
        <dbReference type="ARBA" id="ARBA00023136"/>
    </source>
</evidence>
<dbReference type="GO" id="GO:0005886">
    <property type="term" value="C:plasma membrane"/>
    <property type="evidence" value="ECO:0007669"/>
    <property type="project" value="UniProtKB-SubCell"/>
</dbReference>
<dbReference type="GO" id="GO:0016410">
    <property type="term" value="F:N-acyltransferase activity"/>
    <property type="evidence" value="ECO:0007669"/>
    <property type="project" value="UniProtKB-UniRule"/>
</dbReference>
<dbReference type="Proteomes" id="UP000648801">
    <property type="component" value="Unassembled WGS sequence"/>
</dbReference>
<evidence type="ECO:0000313" key="12">
    <source>
        <dbReference type="Proteomes" id="UP000648801"/>
    </source>
</evidence>
<comment type="caution">
    <text evidence="11">The sequence shown here is derived from an EMBL/GenBank/DDBJ whole genome shotgun (WGS) entry which is preliminary data.</text>
</comment>
<evidence type="ECO:0000256" key="8">
    <source>
        <dbReference type="ARBA" id="ARBA00023315"/>
    </source>
</evidence>
<keyword evidence="6 9" id="KW-1133">Transmembrane helix</keyword>
<comment type="function">
    <text evidence="9">Catalyzes the phospholipid dependent N-acylation of the N-terminal cysteine of apolipoprotein, the last step in lipoprotein maturation.</text>
</comment>
<feature type="transmembrane region" description="Helical" evidence="9">
    <location>
        <begin position="97"/>
        <end position="121"/>
    </location>
</feature>
<dbReference type="InterPro" id="IPR004563">
    <property type="entry name" value="Apolipo_AcylTrfase"/>
</dbReference>
<dbReference type="Gene3D" id="3.60.110.10">
    <property type="entry name" value="Carbon-nitrogen hydrolase"/>
    <property type="match status" value="1"/>
</dbReference>
<dbReference type="PANTHER" id="PTHR38686:SF1">
    <property type="entry name" value="APOLIPOPROTEIN N-ACYLTRANSFERASE"/>
    <property type="match status" value="1"/>
</dbReference>
<organism evidence="11 12">
    <name type="scientific">Edaphobacter acidisoli</name>
    <dbReference type="NCBI Taxonomy" id="2040573"/>
    <lineage>
        <taxon>Bacteria</taxon>
        <taxon>Pseudomonadati</taxon>
        <taxon>Acidobacteriota</taxon>
        <taxon>Terriglobia</taxon>
        <taxon>Terriglobales</taxon>
        <taxon>Acidobacteriaceae</taxon>
        <taxon>Edaphobacter</taxon>
    </lineage>
</organism>
<dbReference type="SUPFAM" id="SSF56317">
    <property type="entry name" value="Carbon-nitrogen hydrolase"/>
    <property type="match status" value="1"/>
</dbReference>
<evidence type="ECO:0000259" key="10">
    <source>
        <dbReference type="PROSITE" id="PS50263"/>
    </source>
</evidence>
<dbReference type="InterPro" id="IPR036526">
    <property type="entry name" value="C-N_Hydrolase_sf"/>
</dbReference>
<keyword evidence="4 9" id="KW-0808">Transferase</keyword>
<keyword evidence="7 9" id="KW-0472">Membrane</keyword>
<evidence type="ECO:0000256" key="4">
    <source>
        <dbReference type="ARBA" id="ARBA00022679"/>
    </source>
</evidence>
<feature type="domain" description="CN hydrolase" evidence="10">
    <location>
        <begin position="276"/>
        <end position="526"/>
    </location>
</feature>
<feature type="transmembrane region" description="Helical" evidence="9">
    <location>
        <begin position="34"/>
        <end position="53"/>
    </location>
</feature>
<feature type="transmembrane region" description="Helical" evidence="9">
    <location>
        <begin position="133"/>
        <end position="151"/>
    </location>
</feature>
<evidence type="ECO:0000256" key="2">
    <source>
        <dbReference type="ARBA" id="ARBA00010065"/>
    </source>
</evidence>
<name>A0A916W2J8_9BACT</name>
<feature type="transmembrane region" description="Helical" evidence="9">
    <location>
        <begin position="535"/>
        <end position="553"/>
    </location>
</feature>
<dbReference type="GO" id="GO:0042158">
    <property type="term" value="P:lipoprotein biosynthetic process"/>
    <property type="evidence" value="ECO:0007669"/>
    <property type="project" value="UniProtKB-UniRule"/>
</dbReference>
<evidence type="ECO:0000313" key="11">
    <source>
        <dbReference type="EMBL" id="GGA61086.1"/>
    </source>
</evidence>
<dbReference type="EMBL" id="BMJB01000001">
    <property type="protein sequence ID" value="GGA61086.1"/>
    <property type="molecule type" value="Genomic_DNA"/>
</dbReference>
<comment type="pathway">
    <text evidence="9">Protein modification; lipoprotein biosynthesis (N-acyl transfer).</text>
</comment>
<gene>
    <name evidence="9 11" type="primary">lnt</name>
    <name evidence="11" type="ORF">GCM10011507_10740</name>
</gene>
<comment type="subcellular location">
    <subcellularLocation>
        <location evidence="1 9">Cell membrane</location>
        <topology evidence="1 9">Multi-pass membrane protein</topology>
    </subcellularLocation>
</comment>
<dbReference type="Pfam" id="PF20154">
    <property type="entry name" value="LNT_N"/>
    <property type="match status" value="1"/>
</dbReference>
<keyword evidence="12" id="KW-1185">Reference proteome</keyword>
<evidence type="ECO:0000256" key="9">
    <source>
        <dbReference type="HAMAP-Rule" id="MF_01148"/>
    </source>
</evidence>
<evidence type="ECO:0000256" key="5">
    <source>
        <dbReference type="ARBA" id="ARBA00022692"/>
    </source>
</evidence>
<evidence type="ECO:0000256" key="1">
    <source>
        <dbReference type="ARBA" id="ARBA00004651"/>
    </source>
</evidence>
<dbReference type="InterPro" id="IPR003010">
    <property type="entry name" value="C-N_Hydrolase"/>
</dbReference>
<accession>A0A916W2J8</accession>
<dbReference type="PROSITE" id="PS50263">
    <property type="entry name" value="CN_HYDROLASE"/>
    <property type="match status" value="1"/>
</dbReference>
<evidence type="ECO:0000256" key="6">
    <source>
        <dbReference type="ARBA" id="ARBA00022989"/>
    </source>
</evidence>
<protein>
    <recommendedName>
        <fullName evidence="9">Apolipoprotein N-acyltransferase</fullName>
        <shortName evidence="9">ALP N-acyltransferase</shortName>
        <ecNumber evidence="9">2.3.1.269</ecNumber>
    </recommendedName>
</protein>
<sequence length="557" mass="61349">MAMRLIPSRLWALAVLSGILQVLPFPIAGPVPMLRTEICWIALLPLLAALVSENRQGNPLTLTQGAVLGYVCGIIWYLGNCYWIYQTMYLYGGLAKPIAAGILALFCLYLGLYHALFGTLLVTLRRKFGRQAALLLVPFVWITVELARARITGFPWDFLGITQIDNSFLTRLAPVTGTYGLSFVIAAVNALWLVRVRARDHKFIRPALTLSVAIIAIVFIAAVNRSRNLPSSPTTATATLVQENLGVGAESMGAQETKQQLLESFAHLSLYPSDQYFLGIPELSSTPAVVLLRRHSPINGVDADTPLPSPTDLIVWPESPAPFADYDPEFRAAISTLARTADAPIIVDNLGVTPNPSAPGGYDRFNSASFIAPNGDFVGRYDKMHLVPFGEYVPFKSIFSFAGDLLAEAGDLSHGTRRTVFRDGGHAYGTFICYESVFPNEVRQFVLEGADVLVNISDDGWYGDTSAPWQHLNMVRMRAIENHRWVLRATNTGVTAAINPYGRVTEAAPRHIRTSIQVHFGYENNLTFYTRYGDVFAYLCALITSLLFAASLWPKIQ</sequence>
<proteinExistence type="inferred from homology"/>
<dbReference type="PANTHER" id="PTHR38686">
    <property type="entry name" value="APOLIPOPROTEIN N-ACYLTRANSFERASE"/>
    <property type="match status" value="1"/>
</dbReference>
<keyword evidence="8 9" id="KW-0012">Acyltransferase</keyword>
<reference evidence="11" key="2">
    <citation type="submission" date="2020-09" db="EMBL/GenBank/DDBJ databases">
        <authorList>
            <person name="Sun Q."/>
            <person name="Zhou Y."/>
        </authorList>
    </citation>
    <scope>NUCLEOTIDE SEQUENCE</scope>
    <source>
        <strain evidence="11">CGMCC 1.15447</strain>
    </source>
</reference>
<dbReference type="InterPro" id="IPR045378">
    <property type="entry name" value="LNT_N"/>
</dbReference>
<dbReference type="Pfam" id="PF00795">
    <property type="entry name" value="CN_hydrolase"/>
    <property type="match status" value="1"/>
</dbReference>
<dbReference type="NCBIfam" id="TIGR00546">
    <property type="entry name" value="lnt"/>
    <property type="match status" value="1"/>
</dbReference>
<feature type="transmembrane region" description="Helical" evidence="9">
    <location>
        <begin position="171"/>
        <end position="194"/>
    </location>
</feature>
<dbReference type="EC" id="2.3.1.269" evidence="9"/>
<reference evidence="11" key="1">
    <citation type="journal article" date="2014" name="Int. J. Syst. Evol. Microbiol.">
        <title>Complete genome sequence of Corynebacterium casei LMG S-19264T (=DSM 44701T), isolated from a smear-ripened cheese.</title>
        <authorList>
            <consortium name="US DOE Joint Genome Institute (JGI-PGF)"/>
            <person name="Walter F."/>
            <person name="Albersmeier A."/>
            <person name="Kalinowski J."/>
            <person name="Ruckert C."/>
        </authorList>
    </citation>
    <scope>NUCLEOTIDE SEQUENCE</scope>
    <source>
        <strain evidence="11">CGMCC 1.15447</strain>
    </source>
</reference>
<dbReference type="RefSeq" id="WP_229668734.1">
    <property type="nucleotide sequence ID" value="NZ_BMJB01000001.1"/>
</dbReference>
<feature type="transmembrane region" description="Helical" evidence="9">
    <location>
        <begin position="206"/>
        <end position="223"/>
    </location>
</feature>
<evidence type="ECO:0000256" key="3">
    <source>
        <dbReference type="ARBA" id="ARBA00022475"/>
    </source>
</evidence>
<comment type="catalytic activity">
    <reaction evidence="9">
        <text>N-terminal S-1,2-diacyl-sn-glyceryl-L-cysteinyl-[lipoprotein] + a glycerophospholipid = N-acyl-S-1,2-diacyl-sn-glyceryl-L-cysteinyl-[lipoprotein] + a 2-acyl-sn-glycero-3-phospholipid + H(+)</text>
        <dbReference type="Rhea" id="RHEA:48228"/>
        <dbReference type="Rhea" id="RHEA-COMP:14681"/>
        <dbReference type="Rhea" id="RHEA-COMP:14684"/>
        <dbReference type="ChEBI" id="CHEBI:15378"/>
        <dbReference type="ChEBI" id="CHEBI:136912"/>
        <dbReference type="ChEBI" id="CHEBI:140656"/>
        <dbReference type="ChEBI" id="CHEBI:140657"/>
        <dbReference type="ChEBI" id="CHEBI:140660"/>
        <dbReference type="EC" id="2.3.1.269"/>
    </reaction>
</comment>